<dbReference type="InterPro" id="IPR049947">
    <property type="entry name" value="Cu_Am_Ox_Cu-bd"/>
</dbReference>
<dbReference type="Gene3D" id="2.70.98.20">
    <property type="entry name" value="Copper amine oxidase, catalytic domain"/>
    <property type="match status" value="1"/>
</dbReference>
<feature type="domain" description="Copper amine oxidase catalytic" evidence="2">
    <location>
        <begin position="6"/>
        <end position="134"/>
    </location>
</feature>
<dbReference type="PANTHER" id="PTHR10638">
    <property type="entry name" value="COPPER AMINE OXIDASE"/>
    <property type="match status" value="1"/>
</dbReference>
<keyword evidence="1" id="KW-0479">Metal-binding</keyword>
<dbReference type="Pfam" id="PF01179">
    <property type="entry name" value="Cu_amine_oxid"/>
    <property type="match status" value="1"/>
</dbReference>
<proteinExistence type="inferred from homology"/>
<evidence type="ECO:0000313" key="4">
    <source>
        <dbReference type="Proteomes" id="UP001634393"/>
    </source>
</evidence>
<comment type="similarity">
    <text evidence="1">Belongs to the copper/topaquinone oxidase family.</text>
</comment>
<dbReference type="EC" id="1.4.3.-" evidence="1"/>
<dbReference type="EMBL" id="JBJXBP010000006">
    <property type="protein sequence ID" value="KAL3825578.1"/>
    <property type="molecule type" value="Genomic_DNA"/>
</dbReference>
<dbReference type="PROSITE" id="PS01165">
    <property type="entry name" value="COPPER_AMINE_OXID_2"/>
    <property type="match status" value="1"/>
</dbReference>
<accession>A0ABD3SM32</accession>
<evidence type="ECO:0000259" key="2">
    <source>
        <dbReference type="Pfam" id="PF01179"/>
    </source>
</evidence>
<dbReference type="GO" id="GO:0009308">
    <property type="term" value="P:amine metabolic process"/>
    <property type="evidence" value="ECO:0007669"/>
    <property type="project" value="UniProtKB-UniRule"/>
</dbReference>
<reference evidence="3 4" key="1">
    <citation type="submission" date="2024-12" db="EMBL/GenBank/DDBJ databases">
        <title>The unique morphological basis and parallel evolutionary history of personate flowers in Penstemon.</title>
        <authorList>
            <person name="Depatie T.H."/>
            <person name="Wessinger C.A."/>
        </authorList>
    </citation>
    <scope>NUCLEOTIDE SEQUENCE [LARGE SCALE GENOMIC DNA]</scope>
    <source>
        <strain evidence="3">WTNN_2</strain>
        <tissue evidence="3">Leaf</tissue>
    </source>
</reference>
<protein>
    <recommendedName>
        <fullName evidence="1">Amine oxidase</fullName>
        <ecNumber evidence="1">1.4.3.-</ecNumber>
    </recommendedName>
</protein>
<keyword evidence="1" id="KW-0801">TPQ</keyword>
<dbReference type="InterPro" id="IPR015798">
    <property type="entry name" value="Cu_amine_oxidase_C"/>
</dbReference>
<gene>
    <name evidence="3" type="ORF">ACJIZ3_021607</name>
</gene>
<dbReference type="InterPro" id="IPR036460">
    <property type="entry name" value="Cu_amine_oxidase_C_sf"/>
</dbReference>
<dbReference type="GO" id="GO:0046872">
    <property type="term" value="F:metal ion binding"/>
    <property type="evidence" value="ECO:0007669"/>
    <property type="project" value="UniProtKB-KW"/>
</dbReference>
<evidence type="ECO:0000313" key="3">
    <source>
        <dbReference type="EMBL" id="KAL3825578.1"/>
    </source>
</evidence>
<keyword evidence="1" id="KW-0186">Copper</keyword>
<dbReference type="GO" id="GO:0016491">
    <property type="term" value="F:oxidoreductase activity"/>
    <property type="evidence" value="ECO:0007669"/>
    <property type="project" value="UniProtKB-KW"/>
</dbReference>
<dbReference type="Proteomes" id="UP001634393">
    <property type="component" value="Unassembled WGS sequence"/>
</dbReference>
<dbReference type="PANTHER" id="PTHR10638:SF71">
    <property type="entry name" value="AMINE OXIDASE"/>
    <property type="match status" value="1"/>
</dbReference>
<evidence type="ECO:0000256" key="1">
    <source>
        <dbReference type="RuleBase" id="RU000672"/>
    </source>
</evidence>
<dbReference type="AlphaFoldDB" id="A0ABD3SM32"/>
<dbReference type="SUPFAM" id="SSF49998">
    <property type="entry name" value="Amine oxidase catalytic domain"/>
    <property type="match status" value="1"/>
</dbReference>
<comment type="caution">
    <text evidence="3">The sequence shown here is derived from an EMBL/GenBank/DDBJ whole genome shotgun (WGS) entry which is preliminary data.</text>
</comment>
<organism evidence="3 4">
    <name type="scientific">Penstemon smallii</name>
    <dbReference type="NCBI Taxonomy" id="265156"/>
    <lineage>
        <taxon>Eukaryota</taxon>
        <taxon>Viridiplantae</taxon>
        <taxon>Streptophyta</taxon>
        <taxon>Embryophyta</taxon>
        <taxon>Tracheophyta</taxon>
        <taxon>Spermatophyta</taxon>
        <taxon>Magnoliopsida</taxon>
        <taxon>eudicotyledons</taxon>
        <taxon>Gunneridae</taxon>
        <taxon>Pentapetalae</taxon>
        <taxon>asterids</taxon>
        <taxon>lamiids</taxon>
        <taxon>Lamiales</taxon>
        <taxon>Plantaginaceae</taxon>
        <taxon>Cheloneae</taxon>
        <taxon>Penstemon</taxon>
    </lineage>
</organism>
<comment type="PTM">
    <text evidence="1">Topaquinone (TPQ) is generated by copper-dependent autoxidation of a specific tyrosyl residue.</text>
</comment>
<keyword evidence="1" id="KW-0560">Oxidoreductase</keyword>
<comment type="cofactor">
    <cofactor evidence="1">
        <name>Cu cation</name>
        <dbReference type="ChEBI" id="CHEBI:23378"/>
    </cofactor>
    <text evidence="1">Contains 1 topaquinone per subunit.</text>
</comment>
<keyword evidence="4" id="KW-1185">Reference proteome</keyword>
<name>A0ABD3SM32_9LAMI</name>
<sequence>MKSHLQTTRAIDKKSPKSYRKVVNETKVGNHIGYTLMPGSVAGSLLWEDDHEQIRGGFSNYNVWVAPLYVDQAHEEDNLAQWTLWNREIEDKDIVLWYTLGFHHVPLQEDCPIMPTISNSFLRPANFFEHNPVLKLKSPKLVKWLNCSA</sequence>
<dbReference type="InterPro" id="IPR000269">
    <property type="entry name" value="Cu_amine_oxidase"/>
</dbReference>